<name>A0AAW1TTD9_9CUCU</name>
<proteinExistence type="predicted"/>
<comment type="caution">
    <text evidence="2">The sequence shown here is derived from an EMBL/GenBank/DDBJ whole genome shotgun (WGS) entry which is preliminary data.</text>
</comment>
<dbReference type="InterPro" id="IPR050281">
    <property type="entry name" value="Flavin_monoamine_oxidase"/>
</dbReference>
<evidence type="ECO:0000313" key="3">
    <source>
        <dbReference type="Proteomes" id="UP001431783"/>
    </source>
</evidence>
<dbReference type="InterPro" id="IPR002937">
    <property type="entry name" value="Amino_oxidase"/>
</dbReference>
<gene>
    <name evidence="2" type="ORF">WA026_007990</name>
</gene>
<dbReference type="Gene3D" id="3.50.50.60">
    <property type="entry name" value="FAD/NAD(P)-binding domain"/>
    <property type="match status" value="1"/>
</dbReference>
<dbReference type="EMBL" id="JARQZJ010000003">
    <property type="protein sequence ID" value="KAK9870419.1"/>
    <property type="molecule type" value="Genomic_DNA"/>
</dbReference>
<dbReference type="Pfam" id="PF01593">
    <property type="entry name" value="Amino_oxidase"/>
    <property type="match status" value="1"/>
</dbReference>
<dbReference type="SUPFAM" id="SSF54373">
    <property type="entry name" value="FAD-linked reductases, C-terminal domain"/>
    <property type="match status" value="1"/>
</dbReference>
<protein>
    <recommendedName>
        <fullName evidence="1">Amine oxidase domain-containing protein</fullName>
    </recommendedName>
</protein>
<dbReference type="GO" id="GO:0046592">
    <property type="term" value="F:polyamine oxidase activity"/>
    <property type="evidence" value="ECO:0007669"/>
    <property type="project" value="TreeGrafter"/>
</dbReference>
<dbReference type="PANTHER" id="PTHR10742">
    <property type="entry name" value="FLAVIN MONOAMINE OXIDASE"/>
    <property type="match status" value="1"/>
</dbReference>
<accession>A0AAW1TTD9</accession>
<sequence length="533" mass="58614">MNITILPNFSRFNSTFLKTRGVISCRFQSQQEKCKPPKKPFVKVCTISDSMLDPSKPEPSIVIIGAGIAGLSAAQRLAHCGISNFTVLEATDRPGGRIHSCWLGDVVAEMGAQYIEGACVGNPVYNLAALEGLIKPPLVKNNYEEVVYCTSEGRVVHESTAILAYHTFKKIKEEARSLFSVCSSKEHGSLMNFLGLRIHQELQNFAEDQRYDASRIMFGLSNFLKYKVGDDLCQVSANNYGSAIEIPGGRVKVPLGFVGVLAPLMRELPECSILYNKPVSNIKWGAVQARDKGPRAVVQCCDGSEYCADYVLVTVSLGVLKEHAEKMFCPPLPAPKMEAIKCLGYGIVDKIFMDYDRPFWVWKHGNIRFAWSQEELLERTDWTKGLSAVEEVEGSKHVLCAYVGGPESAIMEQATDEEVASCITNVLRRFTGDASLPYPSTILRSKWATDPFFCGSYSYLSVNSNVGHQCDLSSPVPGICDPQPPILLFAGEATCSGHHSTVHGARLSGIREAQRIISLTKRYGGPPPKDHQC</sequence>
<dbReference type="AlphaFoldDB" id="A0AAW1TTD9"/>
<reference evidence="2 3" key="1">
    <citation type="submission" date="2023-03" db="EMBL/GenBank/DDBJ databases">
        <title>Genome insight into feeding habits of ladybird beetles.</title>
        <authorList>
            <person name="Li H.-S."/>
            <person name="Huang Y.-H."/>
            <person name="Pang H."/>
        </authorList>
    </citation>
    <scope>NUCLEOTIDE SEQUENCE [LARGE SCALE GENOMIC DNA]</scope>
    <source>
        <strain evidence="2">SYSU_2023b</strain>
        <tissue evidence="2">Whole body</tissue>
    </source>
</reference>
<dbReference type="Gene3D" id="3.90.660.10">
    <property type="match status" value="1"/>
</dbReference>
<dbReference type="InterPro" id="IPR036188">
    <property type="entry name" value="FAD/NAD-bd_sf"/>
</dbReference>
<dbReference type="PANTHER" id="PTHR10742:SF416">
    <property type="entry name" value="SPERMINE OXIDASE"/>
    <property type="match status" value="1"/>
</dbReference>
<keyword evidence="3" id="KW-1185">Reference proteome</keyword>
<feature type="domain" description="Amine oxidase" evidence="1">
    <location>
        <begin position="68"/>
        <end position="517"/>
    </location>
</feature>
<dbReference type="SUPFAM" id="SSF51905">
    <property type="entry name" value="FAD/NAD(P)-binding domain"/>
    <property type="match status" value="1"/>
</dbReference>
<dbReference type="Proteomes" id="UP001431783">
    <property type="component" value="Unassembled WGS sequence"/>
</dbReference>
<evidence type="ECO:0000313" key="2">
    <source>
        <dbReference type="EMBL" id="KAK9870419.1"/>
    </source>
</evidence>
<evidence type="ECO:0000259" key="1">
    <source>
        <dbReference type="Pfam" id="PF01593"/>
    </source>
</evidence>
<organism evidence="2 3">
    <name type="scientific">Henosepilachna vigintioctopunctata</name>
    <dbReference type="NCBI Taxonomy" id="420089"/>
    <lineage>
        <taxon>Eukaryota</taxon>
        <taxon>Metazoa</taxon>
        <taxon>Ecdysozoa</taxon>
        <taxon>Arthropoda</taxon>
        <taxon>Hexapoda</taxon>
        <taxon>Insecta</taxon>
        <taxon>Pterygota</taxon>
        <taxon>Neoptera</taxon>
        <taxon>Endopterygota</taxon>
        <taxon>Coleoptera</taxon>
        <taxon>Polyphaga</taxon>
        <taxon>Cucujiformia</taxon>
        <taxon>Coccinelloidea</taxon>
        <taxon>Coccinellidae</taxon>
        <taxon>Epilachninae</taxon>
        <taxon>Epilachnini</taxon>
        <taxon>Henosepilachna</taxon>
    </lineage>
</organism>